<protein>
    <submittedName>
        <fullName evidence="2">Uncharacterized protein</fullName>
    </submittedName>
</protein>
<feature type="transmembrane region" description="Helical" evidence="1">
    <location>
        <begin position="452"/>
        <end position="469"/>
    </location>
</feature>
<feature type="transmembrane region" description="Helical" evidence="1">
    <location>
        <begin position="250"/>
        <end position="271"/>
    </location>
</feature>
<dbReference type="Proteomes" id="UP000604046">
    <property type="component" value="Unassembled WGS sequence"/>
</dbReference>
<keyword evidence="1" id="KW-0812">Transmembrane</keyword>
<name>A0A812UHR9_9DINO</name>
<dbReference type="EMBL" id="CAJNDS010002691">
    <property type="protein sequence ID" value="CAE7565942.1"/>
    <property type="molecule type" value="Genomic_DNA"/>
</dbReference>
<feature type="transmembrane region" description="Helical" evidence="1">
    <location>
        <begin position="149"/>
        <end position="168"/>
    </location>
</feature>
<dbReference type="AlphaFoldDB" id="A0A812UHR9"/>
<keyword evidence="1" id="KW-0472">Membrane</keyword>
<accession>A0A812UHR9</accession>
<dbReference type="OrthoDB" id="416176at2759"/>
<evidence type="ECO:0000313" key="2">
    <source>
        <dbReference type="EMBL" id="CAE7565942.1"/>
    </source>
</evidence>
<sequence>MYFGQRQFGPCSHASDGCCVEKGALTRKRCPVVGGWLFTQAFTLQKHVEQLPRQESVSIALLKQMPGMYQLSTVVGSIEEFWSHSWQAPCFWKIWLLLMMKNGTPACIVALAVASLAGCLSYLELLPAVAFRSPLRAFQSPGFEFEHRYTPGAMVFGLMAMILTLLLWPPRGQAFLDRACIHQGDAKKKALGILNLGAMLKRSQKLVVLWDPSYLSRLWCVFELSAFLSSHKEDKEDKEGRIHSLVVKPLGLATITTCWVLGGLLFGIVEISMPSNLGSIGPFGLRGAYVFGFAILANVIMKRYWKQISVAEEAFSSFTWDGLKCQCCEINHVVNGVSIACDRDMIADCVCQWFGSIDAFETCVRTEVREVFLAQLVKGMPFGYWWLCAASSAWMWLLIDHSAARAHAGDYVGMARSLFAGIYWWFWIGPSSFQAFVALARWQRAGASNLRQVAGFLAFLLLIVVPQQYQYWLFHFMEDKQVANLAFGTSTLLVALAIHFYLSRRPTKLASPDRV</sequence>
<evidence type="ECO:0000256" key="1">
    <source>
        <dbReference type="SAM" id="Phobius"/>
    </source>
</evidence>
<proteinExistence type="predicted"/>
<evidence type="ECO:0000313" key="3">
    <source>
        <dbReference type="Proteomes" id="UP000604046"/>
    </source>
</evidence>
<gene>
    <name evidence="2" type="ORF">SNAT2548_LOCUS32065</name>
</gene>
<keyword evidence="3" id="KW-1185">Reference proteome</keyword>
<feature type="transmembrane region" description="Helical" evidence="1">
    <location>
        <begin position="382"/>
        <end position="399"/>
    </location>
</feature>
<feature type="transmembrane region" description="Helical" evidence="1">
    <location>
        <begin position="106"/>
        <end position="129"/>
    </location>
</feature>
<feature type="transmembrane region" description="Helical" evidence="1">
    <location>
        <begin position="419"/>
        <end position="440"/>
    </location>
</feature>
<reference evidence="2" key="1">
    <citation type="submission" date="2021-02" db="EMBL/GenBank/DDBJ databases">
        <authorList>
            <person name="Dougan E. K."/>
            <person name="Rhodes N."/>
            <person name="Thang M."/>
            <person name="Chan C."/>
        </authorList>
    </citation>
    <scope>NUCLEOTIDE SEQUENCE</scope>
</reference>
<keyword evidence="1" id="KW-1133">Transmembrane helix</keyword>
<feature type="transmembrane region" description="Helical" evidence="1">
    <location>
        <begin position="283"/>
        <end position="301"/>
    </location>
</feature>
<comment type="caution">
    <text evidence="2">The sequence shown here is derived from an EMBL/GenBank/DDBJ whole genome shotgun (WGS) entry which is preliminary data.</text>
</comment>
<feature type="transmembrane region" description="Helical" evidence="1">
    <location>
        <begin position="481"/>
        <end position="502"/>
    </location>
</feature>
<organism evidence="2 3">
    <name type="scientific">Symbiodinium natans</name>
    <dbReference type="NCBI Taxonomy" id="878477"/>
    <lineage>
        <taxon>Eukaryota</taxon>
        <taxon>Sar</taxon>
        <taxon>Alveolata</taxon>
        <taxon>Dinophyceae</taxon>
        <taxon>Suessiales</taxon>
        <taxon>Symbiodiniaceae</taxon>
        <taxon>Symbiodinium</taxon>
    </lineage>
</organism>